<name>A0A0B4I8G6_METGA</name>
<accession>A0A0B4I8G6</accession>
<dbReference type="Proteomes" id="UP000031192">
    <property type="component" value="Unassembled WGS sequence"/>
</dbReference>
<gene>
    <name evidence="2" type="ORF">MGU_03124</name>
</gene>
<evidence type="ECO:0000313" key="3">
    <source>
        <dbReference type="Proteomes" id="UP000031192"/>
    </source>
</evidence>
<reference evidence="2 3" key="1">
    <citation type="journal article" date="2014" name="Proc. Natl. Acad. Sci. U.S.A.">
        <title>Trajectory and genomic determinants of fungal-pathogen speciation and host adaptation.</title>
        <authorList>
            <person name="Hu X."/>
            <person name="Xiao G."/>
            <person name="Zheng P."/>
            <person name="Shang Y."/>
            <person name="Su Y."/>
            <person name="Zhang X."/>
            <person name="Liu X."/>
            <person name="Zhan S."/>
            <person name="St Leger R.J."/>
            <person name="Wang C."/>
        </authorList>
    </citation>
    <scope>NUCLEOTIDE SEQUENCE [LARGE SCALE GENOMIC DNA]</scope>
    <source>
        <strain evidence="2 3">ARSEF 977</strain>
    </source>
</reference>
<feature type="compositionally biased region" description="Gly residues" evidence="1">
    <location>
        <begin position="43"/>
        <end position="53"/>
    </location>
</feature>
<evidence type="ECO:0000313" key="2">
    <source>
        <dbReference type="EMBL" id="KID89719.1"/>
    </source>
</evidence>
<comment type="caution">
    <text evidence="2">The sequence shown here is derived from an EMBL/GenBank/DDBJ whole genome shotgun (WGS) entry which is preliminary data.</text>
</comment>
<evidence type="ECO:0000256" key="1">
    <source>
        <dbReference type="SAM" id="MobiDB-lite"/>
    </source>
</evidence>
<dbReference type="HOGENOM" id="CLU_117716_0_0_1"/>
<dbReference type="OrthoDB" id="2117996at2759"/>
<dbReference type="AlphaFoldDB" id="A0A0B4I8G6"/>
<organism evidence="2 3">
    <name type="scientific">Metarhizium guizhouense (strain ARSEF 977)</name>
    <dbReference type="NCBI Taxonomy" id="1276136"/>
    <lineage>
        <taxon>Eukaryota</taxon>
        <taxon>Fungi</taxon>
        <taxon>Dikarya</taxon>
        <taxon>Ascomycota</taxon>
        <taxon>Pezizomycotina</taxon>
        <taxon>Sordariomycetes</taxon>
        <taxon>Hypocreomycetidae</taxon>
        <taxon>Hypocreales</taxon>
        <taxon>Clavicipitaceae</taxon>
        <taxon>Metarhizium</taxon>
    </lineage>
</organism>
<keyword evidence="3" id="KW-1185">Reference proteome</keyword>
<sequence length="210" mass="22003">MRPQNVIAPLVIVLQGHAAVAVPIFGALGSMVDNFLSPLTGAGGSGSGSGSGSASGQTPTSEQIDTAARAWRNDTGTVSNFLSNAESMDPQELQRQGKIALDAENDELLHKAVLDRMFLNGTAAARDAGVADAHDVLVNQDTFQFIVDGLTLVSKRGSTMKPDEVKTLVRAMNQDRCPHVLPAIDKYMAAAQGAVPGGDKSLKAYRPTNC</sequence>
<dbReference type="EMBL" id="AZNH01000007">
    <property type="protein sequence ID" value="KID89719.1"/>
    <property type="molecule type" value="Genomic_DNA"/>
</dbReference>
<proteinExistence type="predicted"/>
<feature type="region of interest" description="Disordered" evidence="1">
    <location>
        <begin position="43"/>
        <end position="64"/>
    </location>
</feature>
<protein>
    <submittedName>
        <fullName evidence="2">Uncharacterized protein</fullName>
    </submittedName>
</protein>